<sequence>MFKWLLLAIILLPAIEIGVLIWIGGYIGPLWVIILIGCTGIFGLFLAKKEGMDTIARAKQAMQMGYSPHEEIIDGICILIGGLFLLTPGFVTDTIGFILLLPPTRKPLKVIIRDMLNKIMQNGRFTLYRR</sequence>
<name>A0ABV8VUP9_9BACI</name>
<evidence type="ECO:0000313" key="3">
    <source>
        <dbReference type="Proteomes" id="UP001595880"/>
    </source>
</evidence>
<keyword evidence="3" id="KW-1185">Reference proteome</keyword>
<dbReference type="PANTHER" id="PTHR35335:SF1">
    <property type="entry name" value="UPF0716 PROTEIN FXSA"/>
    <property type="match status" value="1"/>
</dbReference>
<accession>A0ABV8VUP9</accession>
<evidence type="ECO:0000313" key="2">
    <source>
        <dbReference type="EMBL" id="MFC4388238.1"/>
    </source>
</evidence>
<gene>
    <name evidence="2" type="ORF">ACFOZ1_10545</name>
</gene>
<reference evidence="3" key="1">
    <citation type="journal article" date="2019" name="Int. J. Syst. Evol. Microbiol.">
        <title>The Global Catalogue of Microorganisms (GCM) 10K type strain sequencing project: providing services to taxonomists for standard genome sequencing and annotation.</title>
        <authorList>
            <consortium name="The Broad Institute Genomics Platform"/>
            <consortium name="The Broad Institute Genome Sequencing Center for Infectious Disease"/>
            <person name="Wu L."/>
            <person name="Ma J."/>
        </authorList>
    </citation>
    <scope>NUCLEOTIDE SEQUENCE [LARGE SCALE GENOMIC DNA]</scope>
    <source>
        <strain evidence="3">KACC 14058</strain>
    </source>
</reference>
<keyword evidence="1" id="KW-0472">Membrane</keyword>
<dbReference type="PANTHER" id="PTHR35335">
    <property type="entry name" value="UPF0716 PROTEIN FXSA"/>
    <property type="match status" value="1"/>
</dbReference>
<comment type="caution">
    <text evidence="2">The sequence shown here is derived from an EMBL/GenBank/DDBJ whole genome shotgun (WGS) entry which is preliminary data.</text>
</comment>
<feature type="transmembrane region" description="Helical" evidence="1">
    <location>
        <begin position="26"/>
        <end position="47"/>
    </location>
</feature>
<keyword evidence="1" id="KW-0812">Transmembrane</keyword>
<organism evidence="2 3">
    <name type="scientific">Gracilibacillus marinus</name>
    <dbReference type="NCBI Taxonomy" id="630535"/>
    <lineage>
        <taxon>Bacteria</taxon>
        <taxon>Bacillati</taxon>
        <taxon>Bacillota</taxon>
        <taxon>Bacilli</taxon>
        <taxon>Bacillales</taxon>
        <taxon>Bacillaceae</taxon>
        <taxon>Gracilibacillus</taxon>
    </lineage>
</organism>
<keyword evidence="1" id="KW-1133">Transmembrane helix</keyword>
<dbReference type="Pfam" id="PF04186">
    <property type="entry name" value="FxsA"/>
    <property type="match status" value="1"/>
</dbReference>
<dbReference type="RefSeq" id="WP_390199121.1">
    <property type="nucleotide sequence ID" value="NZ_JBHSDV010000003.1"/>
</dbReference>
<feature type="transmembrane region" description="Helical" evidence="1">
    <location>
        <begin position="72"/>
        <end position="100"/>
    </location>
</feature>
<proteinExistence type="predicted"/>
<evidence type="ECO:0000256" key="1">
    <source>
        <dbReference type="SAM" id="Phobius"/>
    </source>
</evidence>
<dbReference type="NCBIfam" id="NF008528">
    <property type="entry name" value="PRK11463.1-2"/>
    <property type="match status" value="1"/>
</dbReference>
<dbReference type="EMBL" id="JBHSDV010000003">
    <property type="protein sequence ID" value="MFC4388238.1"/>
    <property type="molecule type" value="Genomic_DNA"/>
</dbReference>
<dbReference type="Proteomes" id="UP001595880">
    <property type="component" value="Unassembled WGS sequence"/>
</dbReference>
<protein>
    <submittedName>
        <fullName evidence="2">FxsA family protein</fullName>
    </submittedName>
</protein>
<dbReference type="InterPro" id="IPR007313">
    <property type="entry name" value="FxsA"/>
</dbReference>